<dbReference type="EMBL" id="LR877164">
    <property type="protein sequence ID" value="CAD2221253.1"/>
    <property type="molecule type" value="Genomic_DNA"/>
</dbReference>
<name>A0A7G2CS08_9TRYP</name>
<protein>
    <submittedName>
        <fullName evidence="2">Uncharacterized protein</fullName>
    </submittedName>
</protein>
<organism evidence="2 3">
    <name type="scientific">Angomonas deanei</name>
    <dbReference type="NCBI Taxonomy" id="59799"/>
    <lineage>
        <taxon>Eukaryota</taxon>
        <taxon>Discoba</taxon>
        <taxon>Euglenozoa</taxon>
        <taxon>Kinetoplastea</taxon>
        <taxon>Metakinetoplastina</taxon>
        <taxon>Trypanosomatida</taxon>
        <taxon>Trypanosomatidae</taxon>
        <taxon>Strigomonadinae</taxon>
        <taxon>Angomonas</taxon>
    </lineage>
</organism>
<accession>A0A7G2CS08</accession>
<dbReference type="VEuPathDB" id="TriTrypDB:ADEAN_000878400"/>
<feature type="coiled-coil region" evidence="1">
    <location>
        <begin position="127"/>
        <end position="169"/>
    </location>
</feature>
<gene>
    <name evidence="2" type="ORF">ADEAN_000878400</name>
</gene>
<keyword evidence="1" id="KW-0175">Coiled coil</keyword>
<sequence>MRVLDGLEEVYRQDDSAQIRIGKSRDTTANKVRFCMSGEVIQTKQAAPLPTQFSLFAWQTREKEAEEQRRVLLQRIADLESDERLEREDIISFSLAQLNGVYSWFISASRNQFKQEEANLLQLNILEEQVSARIKLYEAELEEREEQLKEAARRAWKEEMLQRKELEEELARRAEWKKAQEKRLSAALTFIVVQEKDARRELEAEEPVDFVRLVEKEKEDRVAAEKAAYEAWLATPEGIAFEEENKKKEKKREKLRKQREAEQKRIIAACRHGPGGSSVFAGDNPADKCFSCGFIWDEESSLYIPVNVAGKRKSSALLLSIAEKKGT</sequence>
<dbReference type="Proteomes" id="UP000515908">
    <property type="component" value="Chromosome 20"/>
</dbReference>
<feature type="coiled-coil region" evidence="1">
    <location>
        <begin position="238"/>
        <end position="265"/>
    </location>
</feature>
<keyword evidence="3" id="KW-1185">Reference proteome</keyword>
<evidence type="ECO:0000313" key="3">
    <source>
        <dbReference type="Proteomes" id="UP000515908"/>
    </source>
</evidence>
<proteinExistence type="predicted"/>
<evidence type="ECO:0000256" key="1">
    <source>
        <dbReference type="SAM" id="Coils"/>
    </source>
</evidence>
<dbReference type="OrthoDB" id="266468at2759"/>
<evidence type="ECO:0000313" key="2">
    <source>
        <dbReference type="EMBL" id="CAD2221253.1"/>
    </source>
</evidence>
<reference evidence="2 3" key="1">
    <citation type="submission" date="2020-08" db="EMBL/GenBank/DDBJ databases">
        <authorList>
            <person name="Newling K."/>
            <person name="Davey J."/>
            <person name="Forrester S."/>
        </authorList>
    </citation>
    <scope>NUCLEOTIDE SEQUENCE [LARGE SCALE GENOMIC DNA]</scope>
    <source>
        <strain evidence="3">Crithidia deanei Carvalho (ATCC PRA-265)</strain>
    </source>
</reference>
<dbReference type="AlphaFoldDB" id="A0A7G2CS08"/>